<organism evidence="4 5">
    <name type="scientific">Gilvimarinus algae</name>
    <dbReference type="NCBI Taxonomy" id="3058037"/>
    <lineage>
        <taxon>Bacteria</taxon>
        <taxon>Pseudomonadati</taxon>
        <taxon>Pseudomonadota</taxon>
        <taxon>Gammaproteobacteria</taxon>
        <taxon>Cellvibrionales</taxon>
        <taxon>Cellvibrionaceae</taxon>
        <taxon>Gilvimarinus</taxon>
    </lineage>
</organism>
<feature type="domain" description="Bacterial repeat" evidence="3">
    <location>
        <begin position="76"/>
        <end position="143"/>
    </location>
</feature>
<keyword evidence="2" id="KW-0732">Signal</keyword>
<evidence type="ECO:0000256" key="1">
    <source>
        <dbReference type="SAM" id="MobiDB-lite"/>
    </source>
</evidence>
<feature type="region of interest" description="Disordered" evidence="1">
    <location>
        <begin position="26"/>
        <end position="48"/>
    </location>
</feature>
<accession>A0ABT8TI55</accession>
<name>A0ABT8TI55_9GAMM</name>
<keyword evidence="5" id="KW-1185">Reference proteome</keyword>
<feature type="chain" id="PRO_5046313384" description="Bacterial repeat domain-containing protein" evidence="2">
    <location>
        <begin position="23"/>
        <end position="180"/>
    </location>
</feature>
<evidence type="ECO:0000313" key="4">
    <source>
        <dbReference type="EMBL" id="MDO3383779.1"/>
    </source>
</evidence>
<dbReference type="Pfam" id="PF18998">
    <property type="entry name" value="Flg_new_2"/>
    <property type="match status" value="1"/>
</dbReference>
<sequence length="180" mass="18564">MVARRFAAACAASIGLILSACGGSGSSSTPESTQNLSSSSSSASSDVSISSSSSVVSSSSSQSTSSSVAVEQRFDIGVDANSGGRVTPVFATVLEGESAEFSLLPDEGYELASVTGCDGVLTGTTYTVESATRSCTVQARFAALPPLPEAFQYSYQYTEDRKIEFVSGQSTHATTKKLYR</sequence>
<dbReference type="Proteomes" id="UP001168380">
    <property type="component" value="Unassembled WGS sequence"/>
</dbReference>
<feature type="signal peptide" evidence="2">
    <location>
        <begin position="1"/>
        <end position="22"/>
    </location>
</feature>
<proteinExistence type="predicted"/>
<evidence type="ECO:0000313" key="5">
    <source>
        <dbReference type="Proteomes" id="UP001168380"/>
    </source>
</evidence>
<dbReference type="PROSITE" id="PS51257">
    <property type="entry name" value="PROKAR_LIPOPROTEIN"/>
    <property type="match status" value="1"/>
</dbReference>
<protein>
    <recommendedName>
        <fullName evidence="3">Bacterial repeat domain-containing protein</fullName>
    </recommendedName>
</protein>
<evidence type="ECO:0000259" key="3">
    <source>
        <dbReference type="Pfam" id="PF18998"/>
    </source>
</evidence>
<reference evidence="4" key="1">
    <citation type="submission" date="2023-07" db="EMBL/GenBank/DDBJ databases">
        <title>Gilvimarinus algae sp. nov., isolated from the surface of Kelp.</title>
        <authorList>
            <person name="Sun Y.Y."/>
            <person name="Gong Y."/>
            <person name="Du Z.J."/>
        </authorList>
    </citation>
    <scope>NUCLEOTIDE SEQUENCE</scope>
    <source>
        <strain evidence="4">SDUM040014</strain>
    </source>
</reference>
<gene>
    <name evidence="4" type="ORF">QWI16_16470</name>
</gene>
<comment type="caution">
    <text evidence="4">The sequence shown here is derived from an EMBL/GenBank/DDBJ whole genome shotgun (WGS) entry which is preliminary data.</text>
</comment>
<dbReference type="RefSeq" id="WP_302714788.1">
    <property type="nucleotide sequence ID" value="NZ_JAULRT010000062.1"/>
</dbReference>
<dbReference type="EMBL" id="JAULRT010000062">
    <property type="protein sequence ID" value="MDO3383779.1"/>
    <property type="molecule type" value="Genomic_DNA"/>
</dbReference>
<evidence type="ECO:0000256" key="2">
    <source>
        <dbReference type="SAM" id="SignalP"/>
    </source>
</evidence>
<dbReference type="InterPro" id="IPR044060">
    <property type="entry name" value="Bacterial_rp_domain"/>
</dbReference>